<dbReference type="InterPro" id="IPR036638">
    <property type="entry name" value="HLH_DNA-bd_sf"/>
</dbReference>
<dbReference type="GO" id="GO:0046983">
    <property type="term" value="F:protein dimerization activity"/>
    <property type="evidence" value="ECO:0007669"/>
    <property type="project" value="InterPro"/>
</dbReference>
<dbReference type="EMBL" id="CAEFZW010000005">
    <property type="protein sequence ID" value="CAB4254851.1"/>
    <property type="molecule type" value="Genomic_DNA"/>
</dbReference>
<comment type="caution">
    <text evidence="2">The sequence shown here is derived from an EMBL/GenBank/DDBJ whole genome shotgun (WGS) entry which is preliminary data.</text>
</comment>
<dbReference type="OrthoDB" id="2133190at2759"/>
<gene>
    <name evidence="2" type="ORF">KABA2_05S02662</name>
</gene>
<proteinExistence type="predicted"/>
<dbReference type="RefSeq" id="XP_041406695.1">
    <property type="nucleotide sequence ID" value="XM_041550761.1"/>
</dbReference>
<evidence type="ECO:0000313" key="3">
    <source>
        <dbReference type="Proteomes" id="UP000644660"/>
    </source>
</evidence>
<dbReference type="Gene3D" id="4.10.280.10">
    <property type="entry name" value="Helix-loop-helix DNA-binding domain"/>
    <property type="match status" value="1"/>
</dbReference>
<feature type="domain" description="BHLH" evidence="1">
    <location>
        <begin position="127"/>
        <end position="200"/>
    </location>
</feature>
<dbReference type="GeneID" id="64857871"/>
<dbReference type="InterPro" id="IPR011598">
    <property type="entry name" value="bHLH_dom"/>
</dbReference>
<evidence type="ECO:0000259" key="1">
    <source>
        <dbReference type="PROSITE" id="PS50888"/>
    </source>
</evidence>
<name>A0A8H2VG39_9SACH</name>
<accession>A0A8H2VG39</accession>
<dbReference type="CDD" id="cd11395">
    <property type="entry name" value="bHLHzip_SREBP_like"/>
    <property type="match status" value="1"/>
</dbReference>
<dbReference type="PROSITE" id="PS50888">
    <property type="entry name" value="BHLH"/>
    <property type="match status" value="1"/>
</dbReference>
<dbReference type="Pfam" id="PF00010">
    <property type="entry name" value="HLH"/>
    <property type="match status" value="1"/>
</dbReference>
<reference evidence="2 3" key="1">
    <citation type="submission" date="2020-05" db="EMBL/GenBank/DDBJ databases">
        <authorList>
            <person name="Casaregola S."/>
            <person name="Devillers H."/>
            <person name="Grondin C."/>
        </authorList>
    </citation>
    <scope>NUCLEOTIDE SEQUENCE [LARGE SCALE GENOMIC DNA]</scope>
    <source>
        <strain evidence="2 3">CLIB 1767</strain>
    </source>
</reference>
<dbReference type="InterPro" id="IPR052099">
    <property type="entry name" value="Regulatory_TF_Diverse"/>
</dbReference>
<dbReference type="PANTHER" id="PTHR47336">
    <property type="entry name" value="TRANSCRIPTION FACTOR HMS1-RELATED"/>
    <property type="match status" value="1"/>
</dbReference>
<dbReference type="Proteomes" id="UP000644660">
    <property type="component" value="Unassembled WGS sequence"/>
</dbReference>
<keyword evidence="3" id="KW-1185">Reference proteome</keyword>
<dbReference type="SUPFAM" id="SSF47459">
    <property type="entry name" value="HLH, helix-loop-helix DNA-binding domain"/>
    <property type="match status" value="1"/>
</dbReference>
<dbReference type="SMART" id="SM00353">
    <property type="entry name" value="HLH"/>
    <property type="match status" value="1"/>
</dbReference>
<sequence length="226" mass="25063">MNTSINVTSETAAPFDNWMLLQDSKPQLDGEDSWSASSASSSTWFEPLETLLSSASSPSTDDQFSPYSASSMPVLVKQETMDDDDDVLLSTTPTGMTTATTTTDVAANAISKPVKKGRTTRKRLTAHQKQAHNKIEKRYRININTKIARLQTIIPWVATEQTAFEVSENGSNKNGTATAPSTKLNKSMILEKAVDYILYLQNNERLHDMEVMRLRNELETLKAAKN</sequence>
<dbReference type="AlphaFoldDB" id="A0A8H2VG39"/>
<protein>
    <submittedName>
        <fullName evidence="2">Similar to Saccharomyces cerevisiae YOR344C TYE7 Serine-rich protein that contains a basic- helix-loop-helix (BHLH) DNA binding motif</fullName>
    </submittedName>
</protein>
<organism evidence="2 3">
    <name type="scientific">Maudiozyma barnettii</name>
    <dbReference type="NCBI Taxonomy" id="61262"/>
    <lineage>
        <taxon>Eukaryota</taxon>
        <taxon>Fungi</taxon>
        <taxon>Dikarya</taxon>
        <taxon>Ascomycota</taxon>
        <taxon>Saccharomycotina</taxon>
        <taxon>Saccharomycetes</taxon>
        <taxon>Saccharomycetales</taxon>
        <taxon>Saccharomycetaceae</taxon>
        <taxon>Maudiozyma</taxon>
    </lineage>
</organism>
<dbReference type="PANTHER" id="PTHR47336:SF3">
    <property type="entry name" value="SERINE-RICH PROTEIN TYE7"/>
    <property type="match status" value="1"/>
</dbReference>
<evidence type="ECO:0000313" key="2">
    <source>
        <dbReference type="EMBL" id="CAB4254851.1"/>
    </source>
</evidence>